<keyword evidence="3 7" id="KW-0813">Transport</keyword>
<feature type="transmembrane region" description="Helical" evidence="8">
    <location>
        <begin position="392"/>
        <end position="414"/>
    </location>
</feature>
<feature type="transmembrane region" description="Helical" evidence="8">
    <location>
        <begin position="81"/>
        <end position="100"/>
    </location>
</feature>
<evidence type="ECO:0000259" key="9">
    <source>
        <dbReference type="PROSITE" id="PS50850"/>
    </source>
</evidence>
<dbReference type="SUPFAM" id="SSF103473">
    <property type="entry name" value="MFS general substrate transporter"/>
    <property type="match status" value="1"/>
</dbReference>
<feature type="transmembrane region" description="Helical" evidence="8">
    <location>
        <begin position="358"/>
        <end position="380"/>
    </location>
</feature>
<sequence>MFSSVRGLKRKIMGSKKYFGLTGDALNTLRIILIIAPSFILYGYNIGVVGGLLTEEDWVKTFPQIDTVNTSGAEKSRNSTLQGFIVATFTIGATLGSLSCSWTGDVFGRRNIIFFSAILTMIGEALMCSAFGLPQFTIGRVTCGLGIGQLSSIVPVWQSETSAAANRGRQVVISGCFMCLGYMLESWIDFGFFQFHTGPITWRPPLAISIFFSIVLMASISFFPESPRWLVMKGRSEQARFVIAVLKSLPEDALEVQAELAGIEYSLEETKGTAVSLKDMLKNGEDKLLYRFCLCMGLQFYQQMCGSNLVSVYAPILFQQNLGMSSEQSRILSGGTLTWKFLASFISFFTIDRFGRRAAFIISGSGMSLSMVALAVSTSFGKDNYAAQISAAFWIFLYNTWIPIGLMGANYLYCTEVAPLRLRMAMSSISTANHWLFNFLVIMVTPIGINSIGYRYYIVYAVIAFTFPIVVWLWFPETTGRNLEEIDLLFRESPSISATVKYAKTRPIAMPQEFRSEKDDKAAHLEDA</sequence>
<dbReference type="NCBIfam" id="TIGR00879">
    <property type="entry name" value="SP"/>
    <property type="match status" value="1"/>
</dbReference>
<evidence type="ECO:0000256" key="1">
    <source>
        <dbReference type="ARBA" id="ARBA00004141"/>
    </source>
</evidence>
<dbReference type="PROSITE" id="PS00216">
    <property type="entry name" value="SUGAR_TRANSPORT_1"/>
    <property type="match status" value="1"/>
</dbReference>
<evidence type="ECO:0000256" key="4">
    <source>
        <dbReference type="ARBA" id="ARBA00022692"/>
    </source>
</evidence>
<dbReference type="PANTHER" id="PTHR48022">
    <property type="entry name" value="PLASTIDIC GLUCOSE TRANSPORTER 4"/>
    <property type="match status" value="1"/>
</dbReference>
<dbReference type="InterPro" id="IPR003663">
    <property type="entry name" value="Sugar/inositol_transpt"/>
</dbReference>
<evidence type="ECO:0000256" key="3">
    <source>
        <dbReference type="ARBA" id="ARBA00022448"/>
    </source>
</evidence>
<comment type="caution">
    <text evidence="10">The sequence shown here is derived from an EMBL/GenBank/DDBJ whole genome shotgun (WGS) entry which is preliminary data.</text>
</comment>
<evidence type="ECO:0000313" key="10">
    <source>
        <dbReference type="EMBL" id="TDZ22601.1"/>
    </source>
</evidence>
<feature type="domain" description="Major facilitator superfamily (MFS) profile" evidence="9">
    <location>
        <begin position="31"/>
        <end position="479"/>
    </location>
</feature>
<dbReference type="OrthoDB" id="6612291at2759"/>
<feature type="transmembrane region" description="Helical" evidence="8">
    <location>
        <begin position="21"/>
        <end position="44"/>
    </location>
</feature>
<dbReference type="PANTHER" id="PTHR48022:SF45">
    <property type="entry name" value="MAJOR FACILITATOR SUPERFAMILY (MFS) PROFILE DOMAIN-CONTAINING PROTEIN-RELATED"/>
    <property type="match status" value="1"/>
</dbReference>
<proteinExistence type="inferred from homology"/>
<feature type="transmembrane region" description="Helical" evidence="8">
    <location>
        <begin position="458"/>
        <end position="475"/>
    </location>
</feature>
<dbReference type="AlphaFoldDB" id="A0A484FXX6"/>
<dbReference type="InterPro" id="IPR005828">
    <property type="entry name" value="MFS_sugar_transport-like"/>
</dbReference>
<feature type="transmembrane region" description="Helical" evidence="8">
    <location>
        <begin position="112"/>
        <end position="132"/>
    </location>
</feature>
<dbReference type="GO" id="GO:0005351">
    <property type="term" value="F:carbohydrate:proton symporter activity"/>
    <property type="evidence" value="ECO:0007669"/>
    <property type="project" value="TreeGrafter"/>
</dbReference>
<feature type="transmembrane region" description="Helical" evidence="8">
    <location>
        <begin position="205"/>
        <end position="223"/>
    </location>
</feature>
<dbReference type="GO" id="GO:0016020">
    <property type="term" value="C:membrane"/>
    <property type="evidence" value="ECO:0007669"/>
    <property type="project" value="UniProtKB-SubCell"/>
</dbReference>
<keyword evidence="10" id="KW-0762">Sugar transport</keyword>
<keyword evidence="11" id="KW-1185">Reference proteome</keyword>
<evidence type="ECO:0000256" key="8">
    <source>
        <dbReference type="SAM" id="Phobius"/>
    </source>
</evidence>
<organism evidence="10 11">
    <name type="scientific">Colletotrichum orbiculare (strain 104-T / ATCC 96160 / CBS 514.97 / LARS 414 / MAFF 240422)</name>
    <name type="common">Cucumber anthracnose fungus</name>
    <name type="synonym">Colletotrichum lagenarium</name>
    <dbReference type="NCBI Taxonomy" id="1213857"/>
    <lineage>
        <taxon>Eukaryota</taxon>
        <taxon>Fungi</taxon>
        <taxon>Dikarya</taxon>
        <taxon>Ascomycota</taxon>
        <taxon>Pezizomycotina</taxon>
        <taxon>Sordariomycetes</taxon>
        <taxon>Hypocreomycetidae</taxon>
        <taxon>Glomerellales</taxon>
        <taxon>Glomerellaceae</taxon>
        <taxon>Colletotrichum</taxon>
        <taxon>Colletotrichum orbiculare species complex</taxon>
    </lineage>
</organism>
<dbReference type="InterPro" id="IPR050360">
    <property type="entry name" value="MFS_Sugar_Transporters"/>
</dbReference>
<evidence type="ECO:0000256" key="7">
    <source>
        <dbReference type="RuleBase" id="RU003346"/>
    </source>
</evidence>
<evidence type="ECO:0000256" key="6">
    <source>
        <dbReference type="ARBA" id="ARBA00023136"/>
    </source>
</evidence>
<evidence type="ECO:0000256" key="5">
    <source>
        <dbReference type="ARBA" id="ARBA00022989"/>
    </source>
</evidence>
<comment type="similarity">
    <text evidence="2 7">Belongs to the major facilitator superfamily. Sugar transporter (TC 2.A.1.1) family.</text>
</comment>
<dbReference type="InterPro" id="IPR036259">
    <property type="entry name" value="MFS_trans_sf"/>
</dbReference>
<keyword evidence="4 8" id="KW-0812">Transmembrane</keyword>
<feature type="transmembrane region" description="Helical" evidence="8">
    <location>
        <begin position="435"/>
        <end position="452"/>
    </location>
</feature>
<dbReference type="PROSITE" id="PS50850">
    <property type="entry name" value="MFS"/>
    <property type="match status" value="1"/>
</dbReference>
<reference evidence="11" key="2">
    <citation type="journal article" date="2019" name="Mol. Plant Microbe Interact.">
        <title>Genome sequence resources for four phytopathogenic fungi from the Colletotrichum orbiculare species complex.</title>
        <authorList>
            <person name="Gan P."/>
            <person name="Tsushima A."/>
            <person name="Narusaka M."/>
            <person name="Narusaka Y."/>
            <person name="Takano Y."/>
            <person name="Kubo Y."/>
            <person name="Shirasu K."/>
        </authorList>
    </citation>
    <scope>GENOME REANNOTATION</scope>
    <source>
        <strain evidence="11">104-T / ATCC 96160 / CBS 514.97 / LARS 414 / MAFF 240422</strain>
    </source>
</reference>
<gene>
    <name evidence="10" type="primary">STL1-5</name>
    <name evidence="10" type="ORF">Cob_v004605</name>
</gene>
<evidence type="ECO:0000256" key="2">
    <source>
        <dbReference type="ARBA" id="ARBA00010992"/>
    </source>
</evidence>
<reference evidence="11" key="1">
    <citation type="journal article" date="2013" name="New Phytol.">
        <title>Comparative genomic and transcriptomic analyses reveal the hemibiotrophic stage shift of Colletotrichum fungi.</title>
        <authorList>
            <person name="Gan P."/>
            <person name="Ikeda K."/>
            <person name="Irieda H."/>
            <person name="Narusaka M."/>
            <person name="O'Connell R.J."/>
            <person name="Narusaka Y."/>
            <person name="Takano Y."/>
            <person name="Kubo Y."/>
            <person name="Shirasu K."/>
        </authorList>
    </citation>
    <scope>NUCLEOTIDE SEQUENCE [LARGE SCALE GENOMIC DNA]</scope>
    <source>
        <strain evidence="11">104-T / ATCC 96160 / CBS 514.97 / LARS 414 / MAFF 240422</strain>
    </source>
</reference>
<evidence type="ECO:0000313" key="11">
    <source>
        <dbReference type="Proteomes" id="UP000014480"/>
    </source>
</evidence>
<dbReference type="InterPro" id="IPR005829">
    <property type="entry name" value="Sugar_transporter_CS"/>
</dbReference>
<name>A0A484FXX6_COLOR</name>
<dbReference type="PRINTS" id="PR00171">
    <property type="entry name" value="SUGRTRNSPORT"/>
</dbReference>
<keyword evidence="5 8" id="KW-1133">Transmembrane helix</keyword>
<feature type="transmembrane region" description="Helical" evidence="8">
    <location>
        <begin position="171"/>
        <end position="193"/>
    </location>
</feature>
<accession>A0A484FXX6</accession>
<dbReference type="Proteomes" id="UP000014480">
    <property type="component" value="Unassembled WGS sequence"/>
</dbReference>
<dbReference type="EMBL" id="AMCV02000010">
    <property type="protein sequence ID" value="TDZ22601.1"/>
    <property type="molecule type" value="Genomic_DNA"/>
</dbReference>
<dbReference type="InterPro" id="IPR020846">
    <property type="entry name" value="MFS_dom"/>
</dbReference>
<dbReference type="Pfam" id="PF00083">
    <property type="entry name" value="Sugar_tr"/>
    <property type="match status" value="1"/>
</dbReference>
<keyword evidence="6 8" id="KW-0472">Membrane</keyword>
<dbReference type="FunFam" id="1.20.1250.20:FF:000090">
    <property type="entry name" value="MFS sugar transporter, putative"/>
    <property type="match status" value="1"/>
</dbReference>
<feature type="transmembrane region" description="Helical" evidence="8">
    <location>
        <begin position="138"/>
        <end position="159"/>
    </location>
</feature>
<comment type="subcellular location">
    <subcellularLocation>
        <location evidence="1">Membrane</location>
        <topology evidence="1">Multi-pass membrane protein</topology>
    </subcellularLocation>
</comment>
<protein>
    <submittedName>
        <fullName evidence="10">Sugar transporter STL1</fullName>
    </submittedName>
</protein>
<dbReference type="Gene3D" id="1.20.1250.20">
    <property type="entry name" value="MFS general substrate transporter like domains"/>
    <property type="match status" value="1"/>
</dbReference>